<gene>
    <name evidence="1" type="ORF">NQ176_g2299</name>
</gene>
<protein>
    <submittedName>
        <fullName evidence="1">Uncharacterized protein</fullName>
    </submittedName>
</protein>
<proteinExistence type="predicted"/>
<organism evidence="1 2">
    <name type="scientific">Zarea fungicola</name>
    <dbReference type="NCBI Taxonomy" id="93591"/>
    <lineage>
        <taxon>Eukaryota</taxon>
        <taxon>Fungi</taxon>
        <taxon>Dikarya</taxon>
        <taxon>Ascomycota</taxon>
        <taxon>Pezizomycotina</taxon>
        <taxon>Sordariomycetes</taxon>
        <taxon>Hypocreomycetidae</taxon>
        <taxon>Hypocreales</taxon>
        <taxon>Cordycipitaceae</taxon>
        <taxon>Zarea</taxon>
    </lineage>
</organism>
<dbReference type="EMBL" id="JANJQO010000159">
    <property type="protein sequence ID" value="KAJ2980997.1"/>
    <property type="molecule type" value="Genomic_DNA"/>
</dbReference>
<reference evidence="1" key="1">
    <citation type="submission" date="2022-08" db="EMBL/GenBank/DDBJ databases">
        <title>Genome Sequence of Lecanicillium fungicola.</title>
        <authorList>
            <person name="Buettner E."/>
        </authorList>
    </citation>
    <scope>NUCLEOTIDE SEQUENCE</scope>
    <source>
        <strain evidence="1">Babe33</strain>
    </source>
</reference>
<sequence length="311" mass="35121">MDFARHGIDGMRKSSRFSPDQFMNDLEQLCLTVEVPYSEQTTKKVLAAYSTSFQRGAVQWRFTDRPGDPINYRFYERETLDTIQPAITASLLEVENPMIPIFQSWARLWDGAPIQLCDFDAQQGLSKSWLYLRGLRKLDEILNAPGVPKTVLQHRDTFHNLNLTHVRYVAVDFKAHTVNFYFRAPGPLTYEQATKYVALAGSPPPTVQDYEEMASVLSPDGFAFAVTIKVSTGSIGRVGIYAVKFSADSVIASQNRTLGRFFTVAPSYDEEDLNVVSWSYAKSGKSYMKGERSYCGELNQVLESWSSDFCS</sequence>
<evidence type="ECO:0000313" key="2">
    <source>
        <dbReference type="Proteomes" id="UP001143910"/>
    </source>
</evidence>
<keyword evidence="2" id="KW-1185">Reference proteome</keyword>
<name>A0ACC1NNZ1_9HYPO</name>
<evidence type="ECO:0000313" key="1">
    <source>
        <dbReference type="EMBL" id="KAJ2980997.1"/>
    </source>
</evidence>
<dbReference type="Proteomes" id="UP001143910">
    <property type="component" value="Unassembled WGS sequence"/>
</dbReference>
<comment type="caution">
    <text evidence="1">The sequence shown here is derived from an EMBL/GenBank/DDBJ whole genome shotgun (WGS) entry which is preliminary data.</text>
</comment>
<accession>A0ACC1NNZ1</accession>